<proteinExistence type="predicted"/>
<sequence length="63" mass="6563">MINPRIELAALEIETFEIAEIADLDSAFASAEMPVDSSFSCSVPTWCSTSSSCSIVTSCGPGS</sequence>
<organism evidence="1 2">
    <name type="scientific">Acrocarpospora macrocephala</name>
    <dbReference type="NCBI Taxonomy" id="150177"/>
    <lineage>
        <taxon>Bacteria</taxon>
        <taxon>Bacillati</taxon>
        <taxon>Actinomycetota</taxon>
        <taxon>Actinomycetes</taxon>
        <taxon>Streptosporangiales</taxon>
        <taxon>Streptosporangiaceae</taxon>
        <taxon>Acrocarpospora</taxon>
    </lineage>
</organism>
<dbReference type="EMBL" id="BLAE01000034">
    <property type="protein sequence ID" value="GES11973.1"/>
    <property type="molecule type" value="Genomic_DNA"/>
</dbReference>
<dbReference type="Proteomes" id="UP000331127">
    <property type="component" value="Unassembled WGS sequence"/>
</dbReference>
<accession>A0A5M3WZU4</accession>
<evidence type="ECO:0000313" key="2">
    <source>
        <dbReference type="Proteomes" id="UP000331127"/>
    </source>
</evidence>
<reference evidence="1 2" key="1">
    <citation type="submission" date="2019-10" db="EMBL/GenBank/DDBJ databases">
        <title>Whole genome shotgun sequence of Acrocarpospora macrocephala NBRC 16266.</title>
        <authorList>
            <person name="Ichikawa N."/>
            <person name="Kimura A."/>
            <person name="Kitahashi Y."/>
            <person name="Komaki H."/>
            <person name="Oguchi A."/>
        </authorList>
    </citation>
    <scope>NUCLEOTIDE SEQUENCE [LARGE SCALE GENOMIC DNA]</scope>
    <source>
        <strain evidence="1 2">NBRC 16266</strain>
    </source>
</reference>
<evidence type="ECO:0000313" key="1">
    <source>
        <dbReference type="EMBL" id="GES11973.1"/>
    </source>
</evidence>
<name>A0A5M3WZU4_9ACTN</name>
<keyword evidence="2" id="KW-1185">Reference proteome</keyword>
<dbReference type="AlphaFoldDB" id="A0A5M3WZU4"/>
<comment type="caution">
    <text evidence="1">The sequence shown here is derived from an EMBL/GenBank/DDBJ whole genome shotgun (WGS) entry which is preliminary data.</text>
</comment>
<dbReference type="RefSeq" id="WP_155357325.1">
    <property type="nucleotide sequence ID" value="NZ_BAAAHL010000030.1"/>
</dbReference>
<protein>
    <recommendedName>
        <fullName evidence="3">Thiazolylpeptide-type bacteriocin</fullName>
    </recommendedName>
</protein>
<evidence type="ECO:0008006" key="3">
    <source>
        <dbReference type="Google" id="ProtNLM"/>
    </source>
</evidence>
<gene>
    <name evidence="1" type="ORF">Amac_055700</name>
</gene>